<comment type="caution">
    <text evidence="2">The sequence shown here is derived from an EMBL/GenBank/DDBJ whole genome shotgun (WGS) entry which is preliminary data.</text>
</comment>
<evidence type="ECO:0000313" key="2">
    <source>
        <dbReference type="EMBL" id="MCK9688009.1"/>
    </source>
</evidence>
<accession>A0A9X2C3E7</accession>
<keyword evidence="1" id="KW-1133">Transmembrane helix</keyword>
<feature type="transmembrane region" description="Helical" evidence="1">
    <location>
        <begin position="35"/>
        <end position="53"/>
    </location>
</feature>
<protein>
    <submittedName>
        <fullName evidence="2">Uncharacterized protein</fullName>
    </submittedName>
</protein>
<organism evidence="2 3">
    <name type="scientific">Scleromatobacter humisilvae</name>
    <dbReference type="NCBI Taxonomy" id="2897159"/>
    <lineage>
        <taxon>Bacteria</taxon>
        <taxon>Pseudomonadati</taxon>
        <taxon>Pseudomonadota</taxon>
        <taxon>Betaproteobacteria</taxon>
        <taxon>Burkholderiales</taxon>
        <taxon>Sphaerotilaceae</taxon>
        <taxon>Scleromatobacter</taxon>
    </lineage>
</organism>
<dbReference type="RefSeq" id="WP_275684050.1">
    <property type="nucleotide sequence ID" value="NZ_JAJLJH010000006.1"/>
</dbReference>
<feature type="transmembrane region" description="Helical" evidence="1">
    <location>
        <begin position="175"/>
        <end position="195"/>
    </location>
</feature>
<name>A0A9X2C3E7_9BURK</name>
<sequence>MKLINRASSCVLFALPFVAFGLGARPLHGLPGREIIGLVVFVLALACAWRLAGPALANGASPSRTLAASGGLLLAPWVLIALLWTGLGAPFQASTLENQHRYALLMVDALLVGGGFMTLRDALRERGERFWSALGFAAAVPAGLLYLACIAITFAQATQVLGGDHTPVPPLFSHLYDVLEFFACCLTYLATALMSTAMAATALQRRLGARIVAVLCLLILVLLVLGGIEYPTISGQTAPWYTQPAVIVRIPAIPWVLPGLLGVVLLRAAGRTE</sequence>
<gene>
    <name evidence="2" type="ORF">LPC04_20075</name>
</gene>
<evidence type="ECO:0000256" key="1">
    <source>
        <dbReference type="SAM" id="Phobius"/>
    </source>
</evidence>
<keyword evidence="1" id="KW-0472">Membrane</keyword>
<dbReference type="Proteomes" id="UP001139353">
    <property type="component" value="Unassembled WGS sequence"/>
</dbReference>
<feature type="transmembrane region" description="Helical" evidence="1">
    <location>
        <begin position="65"/>
        <end position="87"/>
    </location>
</feature>
<feature type="transmembrane region" description="Helical" evidence="1">
    <location>
        <begin position="248"/>
        <end position="269"/>
    </location>
</feature>
<feature type="transmembrane region" description="Helical" evidence="1">
    <location>
        <begin position="207"/>
        <end position="228"/>
    </location>
</feature>
<evidence type="ECO:0000313" key="3">
    <source>
        <dbReference type="Proteomes" id="UP001139353"/>
    </source>
</evidence>
<reference evidence="2" key="1">
    <citation type="submission" date="2021-11" db="EMBL/GenBank/DDBJ databases">
        <title>BS-T2-15 a new species belonging to the Comamonadaceae family isolated from the soil of a French oak forest.</title>
        <authorList>
            <person name="Mieszkin S."/>
            <person name="Alain K."/>
        </authorList>
    </citation>
    <scope>NUCLEOTIDE SEQUENCE</scope>
    <source>
        <strain evidence="2">BS-T2-15</strain>
    </source>
</reference>
<feature type="transmembrane region" description="Helical" evidence="1">
    <location>
        <begin position="99"/>
        <end position="119"/>
    </location>
</feature>
<dbReference type="EMBL" id="JAJLJH010000006">
    <property type="protein sequence ID" value="MCK9688009.1"/>
    <property type="molecule type" value="Genomic_DNA"/>
</dbReference>
<proteinExistence type="predicted"/>
<keyword evidence="3" id="KW-1185">Reference proteome</keyword>
<keyword evidence="1" id="KW-0812">Transmembrane</keyword>
<feature type="transmembrane region" description="Helical" evidence="1">
    <location>
        <begin position="131"/>
        <end position="155"/>
    </location>
</feature>
<dbReference type="AlphaFoldDB" id="A0A9X2C3E7"/>